<dbReference type="GO" id="GO:0007030">
    <property type="term" value="P:Golgi organization"/>
    <property type="evidence" value="ECO:0007669"/>
    <property type="project" value="TreeGrafter"/>
</dbReference>
<dbReference type="GO" id="GO:0012507">
    <property type="term" value="C:ER to Golgi transport vesicle membrane"/>
    <property type="evidence" value="ECO:0007669"/>
    <property type="project" value="TreeGrafter"/>
</dbReference>
<organism evidence="2">
    <name type="scientific">Timema cristinae</name>
    <name type="common">Walking stick</name>
    <dbReference type="NCBI Taxonomy" id="61476"/>
    <lineage>
        <taxon>Eukaryota</taxon>
        <taxon>Metazoa</taxon>
        <taxon>Ecdysozoa</taxon>
        <taxon>Arthropoda</taxon>
        <taxon>Hexapoda</taxon>
        <taxon>Insecta</taxon>
        <taxon>Pterygota</taxon>
        <taxon>Neoptera</taxon>
        <taxon>Polyneoptera</taxon>
        <taxon>Phasmatodea</taxon>
        <taxon>Timematodea</taxon>
        <taxon>Timematoidea</taxon>
        <taxon>Timematidae</taxon>
        <taxon>Timema</taxon>
    </lineage>
</organism>
<dbReference type="GO" id="GO:0070971">
    <property type="term" value="C:endoplasmic reticulum exit site"/>
    <property type="evidence" value="ECO:0007669"/>
    <property type="project" value="TreeGrafter"/>
</dbReference>
<evidence type="ECO:0000256" key="1">
    <source>
        <dbReference type="SAM" id="MobiDB-lite"/>
    </source>
</evidence>
<feature type="compositionally biased region" description="Polar residues" evidence="1">
    <location>
        <begin position="159"/>
        <end position="168"/>
    </location>
</feature>
<dbReference type="AlphaFoldDB" id="A0A7R9CZF6"/>
<name>A0A7R9CZF6_TIMCR</name>
<feature type="region of interest" description="Disordered" evidence="1">
    <location>
        <begin position="146"/>
        <end position="180"/>
    </location>
</feature>
<dbReference type="GO" id="GO:0070973">
    <property type="term" value="P:protein localization to endoplasmic reticulum exit site"/>
    <property type="evidence" value="ECO:0007669"/>
    <property type="project" value="TreeGrafter"/>
</dbReference>
<dbReference type="EMBL" id="OC318957">
    <property type="protein sequence ID" value="CAD7403801.1"/>
    <property type="molecule type" value="Genomic_DNA"/>
</dbReference>
<proteinExistence type="predicted"/>
<evidence type="ECO:0000313" key="2">
    <source>
        <dbReference type="EMBL" id="CAD7403801.1"/>
    </source>
</evidence>
<dbReference type="PANTHER" id="PTHR13402">
    <property type="entry name" value="RGPR-RELATED"/>
    <property type="match status" value="1"/>
</dbReference>
<dbReference type="PANTHER" id="PTHR13402:SF6">
    <property type="entry name" value="SECRETORY 16, ISOFORM I"/>
    <property type="match status" value="1"/>
</dbReference>
<feature type="compositionally biased region" description="Low complexity" evidence="1">
    <location>
        <begin position="374"/>
        <end position="391"/>
    </location>
</feature>
<sequence length="391" mass="43313">MSSFTTLTVYQELVHHTHCLPRARSQQSLFTKNLFTTLTVYQELVHNTHCLPRARSQQSLSTKSTFTTITVYQELVHNTHCLPRARSQQSIFTKSSFTTLTVYQELVHNIHCLPRARSLNSLFTKSSFTTITVYQEFVHHTHCLPRTPSDDIEEHKPVSLSTSASSQAKPKKESQRSTAASNGWFGGLWNKIALRPKNQMKLPDDKNPSIVWDSDNKRWTNLDNDQEEEAGVPPPPPKMSELPRQTVTMAPIRGVEPQVDSSLSPSSNNMYKMNKTRSLRTSYVVVLGGLRASYVDVLGGLRTSYVDVLGGLRASYVDVLGGSKVANPLVSAPDLFPTMVAPRSNINLFVPAPVERSDEVSSDFLTPSSGGGDSQDSASDPSQSEDQNSDS</sequence>
<reference evidence="2" key="1">
    <citation type="submission" date="2020-11" db="EMBL/GenBank/DDBJ databases">
        <authorList>
            <person name="Tran Van P."/>
        </authorList>
    </citation>
    <scope>NUCLEOTIDE SEQUENCE</scope>
</reference>
<accession>A0A7R9CZF6</accession>
<feature type="region of interest" description="Disordered" evidence="1">
    <location>
        <begin position="355"/>
        <end position="391"/>
    </location>
</feature>
<protein>
    <submittedName>
        <fullName evidence="2">Uncharacterized protein</fullName>
    </submittedName>
</protein>
<gene>
    <name evidence="2" type="ORF">TCEB3V08_LOCUS7172</name>
</gene>